<evidence type="ECO:0000313" key="4">
    <source>
        <dbReference type="RefSeq" id="XP_018855841.1"/>
    </source>
</evidence>
<dbReference type="OrthoDB" id="1875751at2759"/>
<dbReference type="SUPFAM" id="SSF54928">
    <property type="entry name" value="RNA-binding domain, RBD"/>
    <property type="match status" value="1"/>
</dbReference>
<evidence type="ECO:0000256" key="2">
    <source>
        <dbReference type="ARBA" id="ARBA00023242"/>
    </source>
</evidence>
<name>A0A2I4HI50_JUGRE</name>
<dbReference type="GO" id="GO:0003723">
    <property type="term" value="F:RNA binding"/>
    <property type="evidence" value="ECO:0007669"/>
    <property type="project" value="UniProtKB-UniRule"/>
</dbReference>
<proteinExistence type="predicted"/>
<dbReference type="InterPro" id="IPR035979">
    <property type="entry name" value="RBD_domain_sf"/>
</dbReference>
<protein>
    <submittedName>
        <fullName evidence="4">RNA-binding protein Musashi homolog 2-like</fullName>
    </submittedName>
</protein>
<dbReference type="KEGG" id="jre:109018108"/>
<dbReference type="InterPro" id="IPR012677">
    <property type="entry name" value="Nucleotide-bd_a/b_plait_sf"/>
</dbReference>
<dbReference type="PANTHER" id="PTHR48033">
    <property type="entry name" value="RNA-BINDING (RRM/RBD/RNP MOTIFS) FAMILY PROTEIN"/>
    <property type="match status" value="1"/>
</dbReference>
<reference evidence="4" key="1">
    <citation type="submission" date="2025-08" db="UniProtKB">
        <authorList>
            <consortium name="RefSeq"/>
        </authorList>
    </citation>
    <scope>IDENTIFICATION</scope>
    <source>
        <tissue evidence="4">Leaves</tissue>
    </source>
</reference>
<dbReference type="PANTHER" id="PTHR48033:SF5">
    <property type="entry name" value="RRM DOMAIN-CONTAINING PROTEIN"/>
    <property type="match status" value="1"/>
</dbReference>
<dbReference type="Pfam" id="PF00076">
    <property type="entry name" value="RRM_1"/>
    <property type="match status" value="1"/>
</dbReference>
<dbReference type="Proteomes" id="UP000235220">
    <property type="component" value="Chromosome 2"/>
</dbReference>
<dbReference type="InterPro" id="IPR000504">
    <property type="entry name" value="RRM_dom"/>
</dbReference>
<dbReference type="GeneID" id="109018108"/>
<sequence>MAEIPTTLNKDEFKDFFTQFGEVKEYQIMRDHSTNQSRGFGFIAFDVDQTVDGLLSSHAYYAKQIYTHVVKLGILGNSIVCNGLLAIYTEGMAPQLFDEMLEKVEEIALKLDWDGLLVIGGDDS</sequence>
<gene>
    <name evidence="4" type="primary">LOC109018108</name>
</gene>
<dbReference type="Gene3D" id="3.30.70.330">
    <property type="match status" value="1"/>
</dbReference>
<accession>A0A2I4HI50</accession>
<dbReference type="PROSITE" id="PS50102">
    <property type="entry name" value="RRM"/>
    <property type="match status" value="1"/>
</dbReference>
<dbReference type="STRING" id="51240.A0A2I4HI50"/>
<dbReference type="RefSeq" id="XP_018855841.1">
    <property type="nucleotide sequence ID" value="XM_019000296.1"/>
</dbReference>
<dbReference type="AlphaFoldDB" id="A0A2I4HI50"/>
<evidence type="ECO:0000256" key="1">
    <source>
        <dbReference type="ARBA" id="ARBA00004123"/>
    </source>
</evidence>
<dbReference type="Gramene" id="Jr02_07930_p1">
    <property type="protein sequence ID" value="cds.Jr02_07930_p1"/>
    <property type="gene ID" value="Jr02_07930"/>
</dbReference>
<comment type="subcellular location">
    <subcellularLocation>
        <location evidence="1">Nucleus</location>
    </subcellularLocation>
</comment>
<organism evidence="3 4">
    <name type="scientific">Juglans regia</name>
    <name type="common">English walnut</name>
    <dbReference type="NCBI Taxonomy" id="51240"/>
    <lineage>
        <taxon>Eukaryota</taxon>
        <taxon>Viridiplantae</taxon>
        <taxon>Streptophyta</taxon>
        <taxon>Embryophyta</taxon>
        <taxon>Tracheophyta</taxon>
        <taxon>Spermatophyta</taxon>
        <taxon>Magnoliopsida</taxon>
        <taxon>eudicotyledons</taxon>
        <taxon>Gunneridae</taxon>
        <taxon>Pentapetalae</taxon>
        <taxon>rosids</taxon>
        <taxon>fabids</taxon>
        <taxon>Fagales</taxon>
        <taxon>Juglandaceae</taxon>
        <taxon>Juglans</taxon>
    </lineage>
</organism>
<keyword evidence="3" id="KW-1185">Reference proteome</keyword>
<keyword evidence="2" id="KW-0539">Nucleus</keyword>
<evidence type="ECO:0000313" key="3">
    <source>
        <dbReference type="Proteomes" id="UP000235220"/>
    </source>
</evidence>
<dbReference type="GO" id="GO:0005634">
    <property type="term" value="C:nucleus"/>
    <property type="evidence" value="ECO:0007669"/>
    <property type="project" value="UniProtKB-SubCell"/>
</dbReference>